<comment type="caution">
    <text evidence="2">The sequence shown here is derived from an EMBL/GenBank/DDBJ whole genome shotgun (WGS) entry which is preliminary data.</text>
</comment>
<evidence type="ECO:0000313" key="3">
    <source>
        <dbReference type="Proteomes" id="UP000809431"/>
    </source>
</evidence>
<name>A0ABS2BI32_9NEIS</name>
<evidence type="ECO:0000313" key="2">
    <source>
        <dbReference type="EMBL" id="MBM3114743.1"/>
    </source>
</evidence>
<dbReference type="EMBL" id="JAESND010000001">
    <property type="protein sequence ID" value="MBM3114743.1"/>
    <property type="molecule type" value="Genomic_DNA"/>
</dbReference>
<feature type="compositionally biased region" description="Basic and acidic residues" evidence="1">
    <location>
        <begin position="15"/>
        <end position="24"/>
    </location>
</feature>
<proteinExistence type="predicted"/>
<feature type="compositionally biased region" description="Gly residues" evidence="1">
    <location>
        <begin position="28"/>
        <end position="44"/>
    </location>
</feature>
<dbReference type="Proteomes" id="UP000809431">
    <property type="component" value="Unassembled WGS sequence"/>
</dbReference>
<accession>A0ABS2BI32</accession>
<feature type="region of interest" description="Disordered" evidence="1">
    <location>
        <begin position="1"/>
        <end position="67"/>
    </location>
</feature>
<keyword evidence="3" id="KW-1185">Reference proteome</keyword>
<organism evidence="2 3">
    <name type="scientific">Jeongeupia naejangsanensis</name>
    <dbReference type="NCBI Taxonomy" id="613195"/>
    <lineage>
        <taxon>Bacteria</taxon>
        <taxon>Pseudomonadati</taxon>
        <taxon>Pseudomonadota</taxon>
        <taxon>Betaproteobacteria</taxon>
        <taxon>Neisseriales</taxon>
        <taxon>Chitinibacteraceae</taxon>
        <taxon>Jeongeupia</taxon>
    </lineage>
</organism>
<gene>
    <name evidence="2" type="ORF">JMJ54_02775</name>
</gene>
<reference evidence="2 3" key="1">
    <citation type="submission" date="2021-01" db="EMBL/GenBank/DDBJ databases">
        <title>Draft Genome Sequence and Polyhydroxyalkanoate Biosynthetic Potential of Jeongeupia naejangsanensis Type Strain DSM 24253.</title>
        <authorList>
            <person name="Turrini P."/>
            <person name="Artuso I."/>
            <person name="Lugli G.A."/>
            <person name="Frangipani E."/>
            <person name="Ventura M."/>
            <person name="Visca P."/>
        </authorList>
    </citation>
    <scope>NUCLEOTIDE SEQUENCE [LARGE SCALE GENOMIC DNA]</scope>
    <source>
        <strain evidence="2 3">DSM 24253</strain>
    </source>
</reference>
<evidence type="ECO:0000256" key="1">
    <source>
        <dbReference type="SAM" id="MobiDB-lite"/>
    </source>
</evidence>
<dbReference type="RefSeq" id="WP_203536411.1">
    <property type="nucleotide sequence ID" value="NZ_JAESND010000001.1"/>
</dbReference>
<protein>
    <submittedName>
        <fullName evidence="2">Uncharacterized protein</fullName>
    </submittedName>
</protein>
<sequence length="67" mass="6669">MSTSQFSVSLALGSGRRDGSRDRVVTGVGDGNGSTLALGGGILGAGTTENDPLPSDNGLPPGHFVWV</sequence>